<dbReference type="STRING" id="10228.B3RXE0"/>
<dbReference type="GO" id="GO:0005524">
    <property type="term" value="F:ATP binding"/>
    <property type="evidence" value="ECO:0007669"/>
    <property type="project" value="UniProtKB-KW"/>
</dbReference>
<dbReference type="PANTHER" id="PTHR11659:SF0">
    <property type="entry name" value="GLUTAMYL-TRNA(GLN) AMIDOTRANSFERASE SUBUNIT B, MITOCHONDRIAL"/>
    <property type="match status" value="1"/>
</dbReference>
<dbReference type="InParanoid" id="B3RXE0"/>
<dbReference type="RefSeq" id="XP_002112295.1">
    <property type="nucleotide sequence ID" value="XM_002112259.1"/>
</dbReference>
<evidence type="ECO:0000313" key="6">
    <source>
        <dbReference type="EMBL" id="EDV24405.1"/>
    </source>
</evidence>
<protein>
    <recommendedName>
        <fullName evidence="5">Aspartyl/Glutamyl-tRNA(Gln) amidotransferase subunit B/E catalytic domain-containing protein</fullName>
    </recommendedName>
</protein>
<dbReference type="Proteomes" id="UP000009022">
    <property type="component" value="Unassembled WGS sequence"/>
</dbReference>
<name>B3RXE0_TRIAD</name>
<evidence type="ECO:0000256" key="4">
    <source>
        <dbReference type="ARBA" id="ARBA00022917"/>
    </source>
</evidence>
<keyword evidence="7" id="KW-1185">Reference proteome</keyword>
<dbReference type="GO" id="GO:0006412">
    <property type="term" value="P:translation"/>
    <property type="evidence" value="ECO:0007669"/>
    <property type="project" value="UniProtKB-KW"/>
</dbReference>
<dbReference type="eggNOG" id="KOG2438">
    <property type="taxonomic scope" value="Eukaryota"/>
</dbReference>
<dbReference type="OrthoDB" id="1722066at2759"/>
<keyword evidence="3" id="KW-0067">ATP-binding</keyword>
<evidence type="ECO:0000313" key="7">
    <source>
        <dbReference type="Proteomes" id="UP000009022"/>
    </source>
</evidence>
<dbReference type="SUPFAM" id="SSF55931">
    <property type="entry name" value="Glutamine synthetase/guanido kinase"/>
    <property type="match status" value="1"/>
</dbReference>
<evidence type="ECO:0000259" key="5">
    <source>
        <dbReference type="Pfam" id="PF02934"/>
    </source>
</evidence>
<dbReference type="HOGENOM" id="CLU_019240_1_0_1"/>
<dbReference type="NCBIfam" id="NF004012">
    <property type="entry name" value="PRK05477.1-2"/>
    <property type="match status" value="1"/>
</dbReference>
<gene>
    <name evidence="6" type="ORF">TRIADDRAFT_24957</name>
</gene>
<dbReference type="CTD" id="6753952"/>
<dbReference type="Pfam" id="PF02934">
    <property type="entry name" value="GatB_N"/>
    <property type="match status" value="1"/>
</dbReference>
<dbReference type="InterPro" id="IPR006075">
    <property type="entry name" value="Asn/Gln-tRNA_Trfase_suB/E_cat"/>
</dbReference>
<keyword evidence="4" id="KW-0648">Protein biosynthesis</keyword>
<dbReference type="GeneID" id="6753952"/>
<keyword evidence="1" id="KW-0436">Ligase</keyword>
<dbReference type="InterPro" id="IPR014746">
    <property type="entry name" value="Gln_synth/guanido_kin_cat_dom"/>
</dbReference>
<accession>B3RXE0</accession>
<dbReference type="InterPro" id="IPR017959">
    <property type="entry name" value="Asn/Gln-tRNA_amidoTrfase_suB/E"/>
</dbReference>
<organism evidence="6 7">
    <name type="scientific">Trichoplax adhaerens</name>
    <name type="common">Trichoplax reptans</name>
    <dbReference type="NCBI Taxonomy" id="10228"/>
    <lineage>
        <taxon>Eukaryota</taxon>
        <taxon>Metazoa</taxon>
        <taxon>Placozoa</taxon>
        <taxon>Uniplacotomia</taxon>
        <taxon>Trichoplacea</taxon>
        <taxon>Trichoplacidae</taxon>
        <taxon>Trichoplax</taxon>
    </lineage>
</organism>
<dbReference type="GO" id="GO:0016884">
    <property type="term" value="F:carbon-nitrogen ligase activity, with glutamine as amido-N-donor"/>
    <property type="evidence" value="ECO:0007669"/>
    <property type="project" value="InterPro"/>
</dbReference>
<sequence length="344" mass="38376">WEAKVGLEVHAQINTSCKLFSSSPVQFYAPPNTLVSYVDAALPGTLPVLNRECVKAGVATALALSFKINRRSYFDRKHYFYCDLPAGYQITQQRVPLGVDGGLTSYVVSPRKVNHLIDGTFMPRKTLSVRLKQIHLEQDSGRSIYDGYGRQTLVDLNRAGIGLMEIVTECDFGCGQEAVGFVKELLAVLRSINTCTGNFDEGAIRVDANVSINRSGDPFGTRTEIKNISGLRLLGKAIDNEIERQINHVESGGKIVHETRGYDEKLGLTLRMRDKEGHKDYRYIPEPDLPPLVLLHQEDCTELPDDDPWKPVNIHTVLKSMPILPAEIRANLMDSYGIIYGIRC</sequence>
<dbReference type="PhylomeDB" id="B3RXE0"/>
<feature type="non-terminal residue" evidence="6">
    <location>
        <position position="1"/>
    </location>
</feature>
<dbReference type="AlphaFoldDB" id="B3RXE0"/>
<proteinExistence type="predicted"/>
<dbReference type="PANTHER" id="PTHR11659">
    <property type="entry name" value="GLUTAMYL-TRNA GLN AMIDOTRANSFERASE SUBUNIT B MITOCHONDRIAL AND PROKARYOTIC PET112-RELATED"/>
    <property type="match status" value="1"/>
</dbReference>
<keyword evidence="2" id="KW-0547">Nucleotide-binding</keyword>
<dbReference type="OMA" id="TCEGKMS"/>
<evidence type="ECO:0000256" key="3">
    <source>
        <dbReference type="ARBA" id="ARBA00022840"/>
    </source>
</evidence>
<feature type="domain" description="Aspartyl/Glutamyl-tRNA(Gln) amidotransferase subunit B/E catalytic" evidence="5">
    <location>
        <begin position="4"/>
        <end position="294"/>
    </location>
</feature>
<dbReference type="EMBL" id="DS985245">
    <property type="protein sequence ID" value="EDV24405.1"/>
    <property type="molecule type" value="Genomic_DNA"/>
</dbReference>
<reference evidence="6 7" key="1">
    <citation type="journal article" date="2008" name="Nature">
        <title>The Trichoplax genome and the nature of placozoans.</title>
        <authorList>
            <person name="Srivastava M."/>
            <person name="Begovic E."/>
            <person name="Chapman J."/>
            <person name="Putnam N.H."/>
            <person name="Hellsten U."/>
            <person name="Kawashima T."/>
            <person name="Kuo A."/>
            <person name="Mitros T."/>
            <person name="Salamov A."/>
            <person name="Carpenter M.L."/>
            <person name="Signorovitch A.Y."/>
            <person name="Moreno M.A."/>
            <person name="Kamm K."/>
            <person name="Grimwood J."/>
            <person name="Schmutz J."/>
            <person name="Shapiro H."/>
            <person name="Grigoriev I.V."/>
            <person name="Buss L.W."/>
            <person name="Schierwater B."/>
            <person name="Dellaporta S.L."/>
            <person name="Rokhsar D.S."/>
        </authorList>
    </citation>
    <scope>NUCLEOTIDE SEQUENCE [LARGE SCALE GENOMIC DNA]</scope>
    <source>
        <strain evidence="6 7">Grell-BS-1999</strain>
    </source>
</reference>
<dbReference type="KEGG" id="tad:TRIADDRAFT_24957"/>
<evidence type="ECO:0000256" key="2">
    <source>
        <dbReference type="ARBA" id="ARBA00022741"/>
    </source>
</evidence>
<evidence type="ECO:0000256" key="1">
    <source>
        <dbReference type="ARBA" id="ARBA00022598"/>
    </source>
</evidence>